<reference evidence="2 3" key="1">
    <citation type="submission" date="2011-08" db="EMBL/GenBank/DDBJ databases">
        <authorList>
            <person name="Liu Z.J."/>
            <person name="Shi F.L."/>
            <person name="Lu J.Q."/>
            <person name="Li M."/>
            <person name="Wang Z.L."/>
        </authorList>
    </citation>
    <scope>NUCLEOTIDE SEQUENCE [LARGE SCALE GENOMIC DNA]</scope>
    <source>
        <strain evidence="2 3">USNM 41457</strain>
    </source>
</reference>
<dbReference type="AlphaFoldDB" id="J9DPI0"/>
<dbReference type="Proteomes" id="UP000003163">
    <property type="component" value="Unassembled WGS sequence"/>
</dbReference>
<organism evidence="2 3">
    <name type="scientific">Edhazardia aedis (strain USNM 41457)</name>
    <name type="common">Microsporidian parasite</name>
    <dbReference type="NCBI Taxonomy" id="1003232"/>
    <lineage>
        <taxon>Eukaryota</taxon>
        <taxon>Fungi</taxon>
        <taxon>Fungi incertae sedis</taxon>
        <taxon>Microsporidia</taxon>
        <taxon>Edhazardia</taxon>
    </lineage>
</organism>
<protein>
    <recommendedName>
        <fullName evidence="4">Secreted protein</fullName>
    </recommendedName>
</protein>
<accession>J9DPI0</accession>
<comment type="caution">
    <text evidence="2">The sequence shown here is derived from an EMBL/GenBank/DDBJ whole genome shotgun (WGS) entry which is preliminary data.</text>
</comment>
<proteinExistence type="predicted"/>
<dbReference type="VEuPathDB" id="MicrosporidiaDB:EDEG_00237"/>
<evidence type="ECO:0000313" key="2">
    <source>
        <dbReference type="EMBL" id="EJW03257.1"/>
    </source>
</evidence>
<feature type="signal peptide" evidence="1">
    <location>
        <begin position="1"/>
        <end position="19"/>
    </location>
</feature>
<dbReference type="EMBL" id="AFBI03000002">
    <property type="protein sequence ID" value="EJW03257.1"/>
    <property type="molecule type" value="Genomic_DNA"/>
</dbReference>
<reference evidence="3" key="2">
    <citation type="submission" date="2015-07" db="EMBL/GenBank/DDBJ databases">
        <title>Contrasting host-pathogen interactions and genome evolution in two generalist and specialist microsporidian pathogens of mosquitoes.</title>
        <authorList>
            <consortium name="The Broad Institute Genomics Platform"/>
            <consortium name="The Broad Institute Genome Sequencing Center for Infectious Disease"/>
            <person name="Cuomo C.A."/>
            <person name="Sanscrainte N.D."/>
            <person name="Goldberg J.M."/>
            <person name="Heiman D."/>
            <person name="Young S."/>
            <person name="Zeng Q."/>
            <person name="Becnel J.J."/>
            <person name="Birren B.W."/>
        </authorList>
    </citation>
    <scope>NUCLEOTIDE SEQUENCE [LARGE SCALE GENOMIC DNA]</scope>
    <source>
        <strain evidence="3">USNM 41457</strain>
    </source>
</reference>
<name>J9DPI0_EDHAE</name>
<sequence length="245" mass="28472">MNFVLFCSLFLTFLNYTDVNPSAVSLRKNVAVKIEPTEEIVKVIKVLKILEILVKSVLRIISKEYVDKEEIKILKLKTLEHFKALENLASSFLNYYEKIYGDFENDNTPEIIEVFKAFLSIQNKKVKIEKLKEKAVEEAKEVVAILAIYIKLLQSEYKNFSNYYDIDVIDKISKAITVIKCLVDLVLQIDKNFTSIKSKEESLNYTEILKESISNLKEENQDDIYINNPYYESQSDESDQIHGLE</sequence>
<dbReference type="HOGENOM" id="CLU_1133574_0_0_1"/>
<keyword evidence="1" id="KW-0732">Signal</keyword>
<dbReference type="InParanoid" id="J9DPI0"/>
<feature type="chain" id="PRO_5003823041" description="Secreted protein" evidence="1">
    <location>
        <begin position="20"/>
        <end position="245"/>
    </location>
</feature>
<evidence type="ECO:0008006" key="4">
    <source>
        <dbReference type="Google" id="ProtNLM"/>
    </source>
</evidence>
<gene>
    <name evidence="2" type="ORF">EDEG_00237</name>
</gene>
<evidence type="ECO:0000313" key="3">
    <source>
        <dbReference type="Proteomes" id="UP000003163"/>
    </source>
</evidence>
<evidence type="ECO:0000256" key="1">
    <source>
        <dbReference type="SAM" id="SignalP"/>
    </source>
</evidence>
<keyword evidence="3" id="KW-1185">Reference proteome</keyword>